<dbReference type="PANTHER" id="PTHR33886">
    <property type="entry name" value="UNSATURATED RHAMNOGALACTURONAN HYDROLASE (EUROFUNG)"/>
    <property type="match status" value="1"/>
</dbReference>
<dbReference type="SUPFAM" id="SSF48208">
    <property type="entry name" value="Six-hairpin glycosidases"/>
    <property type="match status" value="1"/>
</dbReference>
<dbReference type="InterPro" id="IPR052043">
    <property type="entry name" value="PolySaccharide_Degr_Enz"/>
</dbReference>
<evidence type="ECO:0000256" key="1">
    <source>
        <dbReference type="ARBA" id="ARBA00022801"/>
    </source>
</evidence>
<gene>
    <name evidence="3" type="ORF">EGM181_14330</name>
    <name evidence="2" type="ORF">HWH42_02690</name>
</gene>
<evidence type="ECO:0000313" key="2">
    <source>
        <dbReference type="EMBL" id="MBA0971515.1"/>
    </source>
</evidence>
<keyword evidence="1 3" id="KW-0378">Hydrolase</keyword>
<dbReference type="PANTHER" id="PTHR33886:SF8">
    <property type="entry name" value="UNSATURATED RHAMNOGALACTURONAN HYDROLASE (EUROFUNG)"/>
    <property type="match status" value="1"/>
</dbReference>
<reference evidence="2 5" key="2">
    <citation type="submission" date="2020-06" db="EMBL/GenBank/DDBJ databases">
        <title>Crossreactivity between MHC class I-restricted antigens from cancer cells and an enterococcal bacteriophage.</title>
        <authorList>
            <person name="Fluckiger A."/>
            <person name="Daillere R."/>
            <person name="Sassi M."/>
            <person name="Cattoir V."/>
            <person name="Kroemer G."/>
            <person name="Zitvogel L."/>
        </authorList>
    </citation>
    <scope>NUCLEOTIDE SEQUENCE [LARGE SCALE GENOMIC DNA]</scope>
    <source>
        <strain evidence="2 5">EG4</strain>
    </source>
</reference>
<dbReference type="Proteomes" id="UP000516696">
    <property type="component" value="Chromosome"/>
</dbReference>
<dbReference type="GO" id="GO:0005975">
    <property type="term" value="P:carbohydrate metabolic process"/>
    <property type="evidence" value="ECO:0007669"/>
    <property type="project" value="InterPro"/>
</dbReference>
<sequence>MVVANNKISLVRERLKHFDSLPLNQEDFRDSNNQLSESKGFFARDFGMEQWDWPQGVGIYGLHLEGPINDEYIKQWATEEINKGLPTKNVNTICPLLTLVDYPEYETLALEWMKWIEKEFPRTDENGLQHITSGIDKFTVKENRNQIWADTLFMTVLFMGKMGVKYDNQIWREDAIEQMLLHCKYLLNRKSGLFYHGWNFEEQSNYGGNFWCRGNSWITVGIPLFLEIMNGYLAKSSERYLLNLYNNQVKSLLEIRSKDGLWHTILTDPTSYTETSGSAGIIAGILLGVKSDFLTIQLSQEVINDLISSLTAKIAEDGTVFGVSAGTPISCNAEDYKGIVQMPMVYGQAMTLLALTIAESLKEKAIT</sequence>
<name>A0AAE7MRN0_ENTGA</name>
<evidence type="ECO:0000313" key="5">
    <source>
        <dbReference type="Proteomes" id="UP000571857"/>
    </source>
</evidence>
<evidence type="ECO:0000313" key="3">
    <source>
        <dbReference type="EMBL" id="QOG28348.1"/>
    </source>
</evidence>
<dbReference type="EMBL" id="JABXJK010000009">
    <property type="protein sequence ID" value="MBA0971515.1"/>
    <property type="molecule type" value="Genomic_DNA"/>
</dbReference>
<evidence type="ECO:0000313" key="4">
    <source>
        <dbReference type="Proteomes" id="UP000516696"/>
    </source>
</evidence>
<dbReference type="GO" id="GO:0016787">
    <property type="term" value="F:hydrolase activity"/>
    <property type="evidence" value="ECO:0007669"/>
    <property type="project" value="UniProtKB-KW"/>
</dbReference>
<dbReference type="RefSeq" id="WP_113849305.1">
    <property type="nucleotide sequence ID" value="NZ_BSYC01000001.1"/>
</dbReference>
<dbReference type="Pfam" id="PF07470">
    <property type="entry name" value="Glyco_hydro_88"/>
    <property type="match status" value="1"/>
</dbReference>
<dbReference type="Gene3D" id="1.50.10.10">
    <property type="match status" value="1"/>
</dbReference>
<dbReference type="InterPro" id="IPR010905">
    <property type="entry name" value="Glyco_hydro_88"/>
</dbReference>
<dbReference type="InterPro" id="IPR012341">
    <property type="entry name" value="6hp_glycosidase-like_sf"/>
</dbReference>
<dbReference type="Proteomes" id="UP000571857">
    <property type="component" value="Unassembled WGS sequence"/>
</dbReference>
<accession>A0AAE7MRN0</accession>
<dbReference type="AlphaFoldDB" id="A0AAE7MRN0"/>
<protein>
    <submittedName>
        <fullName evidence="3">Glycoside hydrolase family 105 protein</fullName>
    </submittedName>
    <submittedName>
        <fullName evidence="2">Glycoside hydrolase family 88 protein</fullName>
    </submittedName>
</protein>
<reference evidence="3 4" key="1">
    <citation type="submission" date="2020-03" db="EMBL/GenBank/DDBJ databases">
        <title>Characterization of ganglioside-mimicking enterococci.</title>
        <authorList>
            <person name="Patry R.T."/>
            <person name="Nothaft H."/>
            <person name="Bridger R."/>
            <person name="Shajahan A."/>
            <person name="Huynh S."/>
            <person name="Sanchez S."/>
            <person name="Azadi P."/>
            <person name="Cooper K."/>
            <person name="Miller W.G."/>
            <person name="Parker C.T."/>
            <person name="Wells L."/>
            <person name="Szymanski C.M."/>
        </authorList>
    </citation>
    <scope>NUCLEOTIDE SEQUENCE [LARGE SCALE GENOMIC DNA]</scope>
    <source>
        <strain evidence="3 4">EGM181</strain>
    </source>
</reference>
<dbReference type="EMBL" id="CP050485">
    <property type="protein sequence ID" value="QOG28348.1"/>
    <property type="molecule type" value="Genomic_DNA"/>
</dbReference>
<proteinExistence type="predicted"/>
<organism evidence="3 4">
    <name type="scientific">Enterococcus gallinarum</name>
    <dbReference type="NCBI Taxonomy" id="1353"/>
    <lineage>
        <taxon>Bacteria</taxon>
        <taxon>Bacillati</taxon>
        <taxon>Bacillota</taxon>
        <taxon>Bacilli</taxon>
        <taxon>Lactobacillales</taxon>
        <taxon>Enterococcaceae</taxon>
        <taxon>Enterococcus</taxon>
    </lineage>
</organism>
<dbReference type="InterPro" id="IPR008928">
    <property type="entry name" value="6-hairpin_glycosidase_sf"/>
</dbReference>